<dbReference type="EMBL" id="JARQBZ010000006">
    <property type="protein sequence ID" value="MDT2833318.1"/>
    <property type="molecule type" value="Genomic_DNA"/>
</dbReference>
<evidence type="ECO:0000256" key="3">
    <source>
        <dbReference type="ARBA" id="ARBA00023285"/>
    </source>
</evidence>
<evidence type="ECO:0000256" key="4">
    <source>
        <dbReference type="ARBA" id="ARBA00024446"/>
    </source>
</evidence>
<dbReference type="GO" id="GO:0009350">
    <property type="term" value="C:ethanolamine ammonia-lyase complex"/>
    <property type="evidence" value="ECO:0007669"/>
    <property type="project" value="UniProtKB-UniRule"/>
</dbReference>
<sequence length="291" mass="32255">MINEVDLKELIEQTIQEFVQPSNQLEAKKVEKKEFLEAGEIADITEIDLRKRLLVPNPVSKEAYLDMKANTPARVGVWRSGPRMKTETLLRFWADHAASQDAVQGEVSEEFIEKLGLISVKTKCRDKSEYLTRTDLGREFDEDEIEKIKKECERKPQVQLIVADGLSSTAIERNTEDVLPAIKLGLEAEGIRTGKDIFVRYGRVPSMDVISEVTGAEVCCLLVGERPGLVTGESMSAYLAYKATVGMPEANRTVVSNIYNGGTPTVEAGAHVASIIKQMLDKKASGQNLKL</sequence>
<organism evidence="9 10">
    <name type="scientific">Vagococcus carniphilus</name>
    <dbReference type="NCBI Taxonomy" id="218144"/>
    <lineage>
        <taxon>Bacteria</taxon>
        <taxon>Bacillati</taxon>
        <taxon>Bacillota</taxon>
        <taxon>Bacilli</taxon>
        <taxon>Lactobacillales</taxon>
        <taxon>Enterococcaceae</taxon>
        <taxon>Vagococcus</taxon>
    </lineage>
</organism>
<evidence type="ECO:0000256" key="1">
    <source>
        <dbReference type="ARBA" id="ARBA00022628"/>
    </source>
</evidence>
<proteinExistence type="inferred from homology"/>
<evidence type="ECO:0000313" key="10">
    <source>
        <dbReference type="Proteomes" id="UP001268577"/>
    </source>
</evidence>
<dbReference type="PANTHER" id="PTHR39330">
    <property type="entry name" value="ETHANOLAMINE AMMONIA-LYASE LIGHT CHAIN"/>
    <property type="match status" value="1"/>
</dbReference>
<accession>A0AAW8U8K8</accession>
<protein>
    <recommendedName>
        <fullName evidence="7 8">Ethanolamine ammonia-lyase small subunit</fullName>
        <shortName evidence="8">EAL small subunit</shortName>
        <ecNumber evidence="6 8">4.3.1.7</ecNumber>
    </recommendedName>
</protein>
<dbReference type="InterPro" id="IPR009246">
    <property type="entry name" value="EutC"/>
</dbReference>
<dbReference type="Pfam" id="PF05985">
    <property type="entry name" value="EutC"/>
    <property type="match status" value="1"/>
</dbReference>
<dbReference type="InterPro" id="IPR042255">
    <property type="entry name" value="EutC_N"/>
</dbReference>
<keyword evidence="1 8" id="KW-0846">Cobalamin</keyword>
<reference evidence="9" key="1">
    <citation type="submission" date="2023-03" db="EMBL/GenBank/DDBJ databases">
        <authorList>
            <person name="Shen W."/>
            <person name="Cai J."/>
        </authorList>
    </citation>
    <scope>NUCLEOTIDE SEQUENCE</scope>
    <source>
        <strain evidence="9">P96-3</strain>
    </source>
</reference>
<keyword evidence="4 8" id="KW-1283">Bacterial microcompartment</keyword>
<comment type="cofactor">
    <cofactor evidence="8">
        <name>adenosylcob(III)alamin</name>
        <dbReference type="ChEBI" id="CHEBI:18408"/>
    </cofactor>
    <text evidence="8">Binds between the large and small subunits.</text>
</comment>
<dbReference type="HAMAP" id="MF_00601">
    <property type="entry name" value="EutC"/>
    <property type="match status" value="1"/>
</dbReference>
<comment type="pathway">
    <text evidence="8">Amine and polyamine degradation; ethanolamine degradation.</text>
</comment>
<feature type="binding site" evidence="8">
    <location>
        <position position="225"/>
    </location>
    <ligand>
        <name>adenosylcob(III)alamin</name>
        <dbReference type="ChEBI" id="CHEBI:18408"/>
    </ligand>
</feature>
<dbReference type="GO" id="GO:0006520">
    <property type="term" value="P:amino acid metabolic process"/>
    <property type="evidence" value="ECO:0007669"/>
    <property type="project" value="InterPro"/>
</dbReference>
<dbReference type="FunFam" id="3.40.50.11240:FF:000001">
    <property type="entry name" value="Ethanolamine ammonia-lyase light chain"/>
    <property type="match status" value="1"/>
</dbReference>
<comment type="caution">
    <text evidence="9">The sequence shown here is derived from an EMBL/GenBank/DDBJ whole genome shotgun (WGS) entry which is preliminary data.</text>
</comment>
<dbReference type="PIRSF" id="PIRSF018982">
    <property type="entry name" value="EutC"/>
    <property type="match status" value="1"/>
</dbReference>
<evidence type="ECO:0000256" key="2">
    <source>
        <dbReference type="ARBA" id="ARBA00023239"/>
    </source>
</evidence>
<comment type="subunit">
    <text evidence="8">The basic unit is a heterodimer which dimerizes to form tetramers. The heterotetramers trimerize; 6 large subunits form a core ring with 6 small subunits projecting outwards.</text>
</comment>
<dbReference type="GO" id="GO:0031419">
    <property type="term" value="F:cobalamin binding"/>
    <property type="evidence" value="ECO:0007669"/>
    <property type="project" value="UniProtKB-UniRule"/>
</dbReference>
<dbReference type="Proteomes" id="UP001268577">
    <property type="component" value="Unassembled WGS sequence"/>
</dbReference>
<dbReference type="InterPro" id="IPR042251">
    <property type="entry name" value="EutC_C"/>
</dbReference>
<dbReference type="PANTHER" id="PTHR39330:SF1">
    <property type="entry name" value="ETHANOLAMINE AMMONIA-LYASE SMALL SUBUNIT"/>
    <property type="match status" value="1"/>
</dbReference>
<dbReference type="EC" id="4.3.1.7" evidence="6 8"/>
<dbReference type="GO" id="GO:0008851">
    <property type="term" value="F:ethanolamine ammonia-lyase activity"/>
    <property type="evidence" value="ECO:0007669"/>
    <property type="project" value="UniProtKB-UniRule"/>
</dbReference>
<feature type="binding site" evidence="8">
    <location>
        <position position="204"/>
    </location>
    <ligand>
        <name>adenosylcob(III)alamin</name>
        <dbReference type="ChEBI" id="CHEBI:18408"/>
    </ligand>
</feature>
<dbReference type="Gene3D" id="1.10.30.40">
    <property type="entry name" value="Ethanolamine ammonia-lyase light chain (EutC), N-terminal domain"/>
    <property type="match status" value="1"/>
</dbReference>
<evidence type="ECO:0000313" key="9">
    <source>
        <dbReference type="EMBL" id="MDT2833318.1"/>
    </source>
</evidence>
<comment type="function">
    <text evidence="8">Catalyzes the deamination of various vicinal amino-alcohols to oxo compounds. Allows this organism to utilize ethanolamine as the sole source of nitrogen and carbon in the presence of external vitamin B12.</text>
</comment>
<comment type="similarity">
    <text evidence="8">Belongs to the EutC family.</text>
</comment>
<evidence type="ECO:0000256" key="7">
    <source>
        <dbReference type="ARBA" id="ARBA00069181"/>
    </source>
</evidence>
<dbReference type="Gene3D" id="3.40.50.11240">
    <property type="entry name" value="Ethanolamine ammonia-lyase light chain (EutC)"/>
    <property type="match status" value="1"/>
</dbReference>
<keyword evidence="3 8" id="KW-0170">Cobalt</keyword>
<evidence type="ECO:0000256" key="5">
    <source>
        <dbReference type="ARBA" id="ARBA00052081"/>
    </source>
</evidence>
<evidence type="ECO:0000256" key="8">
    <source>
        <dbReference type="HAMAP-Rule" id="MF_00601"/>
    </source>
</evidence>
<dbReference type="AlphaFoldDB" id="A0AAW8U8K8"/>
<dbReference type="NCBIfam" id="NF003971">
    <property type="entry name" value="PRK05465.1"/>
    <property type="match status" value="1"/>
</dbReference>
<comment type="subcellular location">
    <subcellularLocation>
        <location evidence="8">Bacterial microcompartment</location>
    </subcellularLocation>
</comment>
<name>A0AAW8U8K8_9ENTE</name>
<keyword evidence="2 8" id="KW-0456">Lyase</keyword>
<evidence type="ECO:0000256" key="6">
    <source>
        <dbReference type="ARBA" id="ARBA00067005"/>
    </source>
</evidence>
<dbReference type="GO" id="GO:0046336">
    <property type="term" value="P:ethanolamine catabolic process"/>
    <property type="evidence" value="ECO:0007669"/>
    <property type="project" value="UniProtKB-UniRule"/>
</dbReference>
<dbReference type="GO" id="GO:0031471">
    <property type="term" value="C:ethanolamine degradation polyhedral organelle"/>
    <property type="evidence" value="ECO:0007669"/>
    <property type="project" value="UniProtKB-UniRule"/>
</dbReference>
<comment type="catalytic activity">
    <reaction evidence="5 8">
        <text>ethanolamine = acetaldehyde + NH4(+)</text>
        <dbReference type="Rhea" id="RHEA:15313"/>
        <dbReference type="ChEBI" id="CHEBI:15343"/>
        <dbReference type="ChEBI" id="CHEBI:28938"/>
        <dbReference type="ChEBI" id="CHEBI:57603"/>
        <dbReference type="EC" id="4.3.1.7"/>
    </reaction>
</comment>
<gene>
    <name evidence="8 9" type="primary">eutC</name>
    <name evidence="9" type="ORF">P7H70_04570</name>
</gene>